<keyword evidence="2" id="KW-0963">Cytoplasm</keyword>
<dbReference type="InterPro" id="IPR004107">
    <property type="entry name" value="Integrase_SAM-like_N"/>
</dbReference>
<dbReference type="Pfam" id="PF00589">
    <property type="entry name" value="Phage_integrase"/>
    <property type="match status" value="1"/>
</dbReference>
<comment type="caution">
    <text evidence="12">The sequence shown here is derived from an EMBL/GenBank/DDBJ whole genome shotgun (WGS) entry which is preliminary data.</text>
</comment>
<keyword evidence="7" id="KW-0233">DNA recombination</keyword>
<comment type="subcellular location">
    <subcellularLocation>
        <location evidence="1">Cytoplasm</location>
    </subcellularLocation>
</comment>
<evidence type="ECO:0000259" key="11">
    <source>
        <dbReference type="PROSITE" id="PS51900"/>
    </source>
</evidence>
<evidence type="ECO:0000313" key="13">
    <source>
        <dbReference type="Proteomes" id="UP001286049"/>
    </source>
</evidence>
<evidence type="ECO:0000256" key="9">
    <source>
        <dbReference type="PROSITE-ProRule" id="PRU01248"/>
    </source>
</evidence>
<dbReference type="InterPro" id="IPR013762">
    <property type="entry name" value="Integrase-like_cat_sf"/>
</dbReference>
<evidence type="ECO:0000256" key="2">
    <source>
        <dbReference type="ARBA" id="ARBA00022490"/>
    </source>
</evidence>
<reference evidence="12 13" key="1">
    <citation type="submission" date="2023-11" db="EMBL/GenBank/DDBJ databases">
        <title>Streptococcus wuxiensis sp. nov., Streptococcus jiangnanensis sp. nov., Streptococcus fermentans sp. nov., three novel members of the genus Streptococcus isolated from breast milk.</title>
        <authorList>
            <person name="Zhou Y."/>
            <person name="Yang B."/>
        </authorList>
    </citation>
    <scope>NUCLEOTIDE SEQUENCE [LARGE SCALE GENOMIC DNA]</scope>
    <source>
        <strain evidence="12 13">21WXBC0044M1</strain>
    </source>
</reference>
<dbReference type="InterPro" id="IPR044068">
    <property type="entry name" value="CB"/>
</dbReference>
<dbReference type="PANTHER" id="PTHR30349:SF77">
    <property type="entry name" value="TYROSINE RECOMBINASE XERC"/>
    <property type="match status" value="1"/>
</dbReference>
<evidence type="ECO:0000256" key="5">
    <source>
        <dbReference type="ARBA" id="ARBA00022908"/>
    </source>
</evidence>
<dbReference type="Proteomes" id="UP001286049">
    <property type="component" value="Unassembled WGS sequence"/>
</dbReference>
<proteinExistence type="predicted"/>
<evidence type="ECO:0000256" key="3">
    <source>
        <dbReference type="ARBA" id="ARBA00022618"/>
    </source>
</evidence>
<dbReference type="InterPro" id="IPR050090">
    <property type="entry name" value="Tyrosine_recombinase_XerCD"/>
</dbReference>
<sequence length="328" mass="38174">MKDKLITQITTDMANHLSTQQLENLQKVLMAAFINVEIAEIKTVNKQKSNEKLLELFISAKRIEGCSEKSLKYYRMVIENMFTSLNLIVRDIATSDLRTYLAHYQRERKSSKVTIDNMRRIFSSFFSWLEDEDFILKSPVRRIRKIKTDKTIKETFSDEGLELLRDTCHEIRDLAMIDLLASTGMRVGELVRLNREDINFYERECIVFGKGNSERIVYFDARTKIHLINYLDSRQDDNPALFVSLSSPHDRLLIGGVETRLRQLGVKADLNKVHPHKFRRTLATRAIDKGMPIEQVQHLLGHVKIDTTMHYAMVNQANVKNSHRKYIG</sequence>
<evidence type="ECO:0000313" key="12">
    <source>
        <dbReference type="EMBL" id="MDY4366090.1"/>
    </source>
</evidence>
<feature type="domain" description="Tyr recombinase" evidence="10">
    <location>
        <begin position="151"/>
        <end position="324"/>
    </location>
</feature>
<dbReference type="Gene3D" id="1.10.443.10">
    <property type="entry name" value="Intergrase catalytic core"/>
    <property type="match status" value="1"/>
</dbReference>
<dbReference type="PROSITE" id="PS51898">
    <property type="entry name" value="TYR_RECOMBINASE"/>
    <property type="match status" value="1"/>
</dbReference>
<dbReference type="RefSeq" id="WP_076984405.1">
    <property type="nucleotide sequence ID" value="NZ_JAXHDN010000010.1"/>
</dbReference>
<dbReference type="NCBIfam" id="NF040815">
    <property type="entry name" value="recomb_XerA_Arch"/>
    <property type="match status" value="1"/>
</dbReference>
<evidence type="ECO:0000259" key="10">
    <source>
        <dbReference type="PROSITE" id="PS51898"/>
    </source>
</evidence>
<keyword evidence="13" id="KW-1185">Reference proteome</keyword>
<feature type="domain" description="Core-binding (CB)" evidence="11">
    <location>
        <begin position="48"/>
        <end position="130"/>
    </location>
</feature>
<dbReference type="InterPro" id="IPR002104">
    <property type="entry name" value="Integrase_catalytic"/>
</dbReference>
<evidence type="ECO:0000256" key="7">
    <source>
        <dbReference type="ARBA" id="ARBA00023172"/>
    </source>
</evidence>
<keyword evidence="5" id="KW-0229">DNA integration</keyword>
<dbReference type="InterPro" id="IPR011010">
    <property type="entry name" value="DNA_brk_join_enz"/>
</dbReference>
<dbReference type="SUPFAM" id="SSF56349">
    <property type="entry name" value="DNA breaking-rejoining enzymes"/>
    <property type="match status" value="1"/>
</dbReference>
<keyword evidence="8" id="KW-0131">Cell cycle</keyword>
<keyword evidence="6 9" id="KW-0238">DNA-binding</keyword>
<organism evidence="12 13">
    <name type="scientific">Streptococcus jiangnanensis</name>
    <dbReference type="NCBI Taxonomy" id="3095079"/>
    <lineage>
        <taxon>Bacteria</taxon>
        <taxon>Bacillati</taxon>
        <taxon>Bacillota</taxon>
        <taxon>Bacilli</taxon>
        <taxon>Lactobacillales</taxon>
        <taxon>Streptococcaceae</taxon>
        <taxon>Streptococcus</taxon>
    </lineage>
</organism>
<evidence type="ECO:0000256" key="4">
    <source>
        <dbReference type="ARBA" id="ARBA00022829"/>
    </source>
</evidence>
<gene>
    <name evidence="12" type="primary">xerA</name>
    <name evidence="12" type="ORF">SPC82_09075</name>
</gene>
<name>A0ABU5G605_9STRE</name>
<keyword evidence="4" id="KW-0159">Chromosome partition</keyword>
<dbReference type="PROSITE" id="PS51900">
    <property type="entry name" value="CB"/>
    <property type="match status" value="1"/>
</dbReference>
<dbReference type="Gene3D" id="1.10.150.130">
    <property type="match status" value="1"/>
</dbReference>
<protein>
    <submittedName>
        <fullName evidence="12">Site-specific tyrosine recombinase/integron integrase</fullName>
    </submittedName>
</protein>
<evidence type="ECO:0000256" key="1">
    <source>
        <dbReference type="ARBA" id="ARBA00004496"/>
    </source>
</evidence>
<dbReference type="PANTHER" id="PTHR30349">
    <property type="entry name" value="PHAGE INTEGRASE-RELATED"/>
    <property type="match status" value="1"/>
</dbReference>
<evidence type="ECO:0000256" key="8">
    <source>
        <dbReference type="ARBA" id="ARBA00023306"/>
    </source>
</evidence>
<keyword evidence="3" id="KW-0132">Cell division</keyword>
<dbReference type="InterPro" id="IPR010998">
    <property type="entry name" value="Integrase_recombinase_N"/>
</dbReference>
<accession>A0ABU5G605</accession>
<dbReference type="Pfam" id="PF13495">
    <property type="entry name" value="Phage_int_SAM_4"/>
    <property type="match status" value="1"/>
</dbReference>
<evidence type="ECO:0000256" key="6">
    <source>
        <dbReference type="ARBA" id="ARBA00023125"/>
    </source>
</evidence>
<dbReference type="EMBL" id="JAXHDN010000010">
    <property type="protein sequence ID" value="MDY4366090.1"/>
    <property type="molecule type" value="Genomic_DNA"/>
</dbReference>